<dbReference type="InterPro" id="IPR001466">
    <property type="entry name" value="Beta-lactam-related"/>
</dbReference>
<feature type="domain" description="Beta-lactamase-related" evidence="1">
    <location>
        <begin position="5"/>
        <end position="351"/>
    </location>
</feature>
<dbReference type="AlphaFoldDB" id="B0LFR1"/>
<dbReference type="Gene3D" id="3.40.710.10">
    <property type="entry name" value="DD-peptidase/beta-lactamase superfamily"/>
    <property type="match status" value="1"/>
</dbReference>
<dbReference type="PANTHER" id="PTHR46825">
    <property type="entry name" value="D-ALANYL-D-ALANINE-CARBOXYPEPTIDASE/ENDOPEPTIDASE AMPH"/>
    <property type="match status" value="1"/>
</dbReference>
<dbReference type="PANTHER" id="PTHR46825:SF9">
    <property type="entry name" value="BETA-LACTAMASE-RELATED DOMAIN-CONTAINING PROTEIN"/>
    <property type="match status" value="1"/>
</dbReference>
<dbReference type="EMBL" id="EU099626">
    <property type="protein sequence ID" value="ABW82956.1"/>
    <property type="molecule type" value="Genomic_DNA"/>
</dbReference>
<dbReference type="InterPro" id="IPR050491">
    <property type="entry name" value="AmpC-like"/>
</dbReference>
<reference evidence="2" key="1">
    <citation type="journal article" date="2008" name="Appl. Environ. Microbiol.">
        <title>Forest soil metagenome gene cluster involved in antifungal activity expression in Escherichia coli.</title>
        <authorList>
            <person name="Chung E.J."/>
            <person name="Lim H.K."/>
            <person name="Kim J.C."/>
            <person name="Choi G.J."/>
            <person name="Park E.J."/>
            <person name="Lee M.H."/>
            <person name="Chung Y.R."/>
            <person name="Lee S.W."/>
        </authorList>
    </citation>
    <scope>NUCLEOTIDE SEQUENCE</scope>
</reference>
<dbReference type="SUPFAM" id="SSF56601">
    <property type="entry name" value="beta-lactamase/transpeptidase-like"/>
    <property type="match status" value="1"/>
</dbReference>
<evidence type="ECO:0000259" key="1">
    <source>
        <dbReference type="Pfam" id="PF00144"/>
    </source>
</evidence>
<organism evidence="2">
    <name type="scientific">uncultured bacterium pEAF66</name>
    <dbReference type="NCBI Taxonomy" id="480414"/>
    <lineage>
        <taxon>Bacteria</taxon>
        <taxon>environmental samples</taxon>
    </lineage>
</organism>
<protein>
    <submittedName>
        <fullName evidence="2">Hypothetical beta-lactamase</fullName>
    </submittedName>
</protein>
<name>B0LFR1_9BACT</name>
<proteinExistence type="predicted"/>
<dbReference type="InterPro" id="IPR012338">
    <property type="entry name" value="Beta-lactam/transpept-like"/>
</dbReference>
<dbReference type="Pfam" id="PF00144">
    <property type="entry name" value="Beta-lactamase"/>
    <property type="match status" value="1"/>
</dbReference>
<accession>B0LFR1</accession>
<evidence type="ECO:0000313" key="2">
    <source>
        <dbReference type="EMBL" id="ABW82956.1"/>
    </source>
</evidence>
<sequence>MLPDIDKTYTELAAKEHLPGVVYGIVLDGKLVHSRALGFANLEDKIAVTNDTQFRIASMTKSFVAMAAVKLRDEGKLRLDDPAARYLPELRKLRLPTSDSPPLTVRMLMTMTTGLPEDNPWGDRQMALDNAAIARLAAGGLSFSSAPGQAFEYSNLGYILLGKVVSKASGMRFQDYVTRHILRPLGMNDTGWEYSQAPADKLALGYHWLNNAWQREPMLHDGDAAAMGGLITTMNDFARYVAFHLDAWPARDGADSGPLKRASIREMHAPRVFTGISPKATLADRVTPNPRVAFYSYGLTSSRDAHDVTVVGHSGGLPGFGSQYRFAPDHGVGVIAFTNLRYGPVYQPTARLLQSLIEKGKLPARAVAPSPILLTRQQQVAQLIQGWDEKLGHEIAADNFFLDRSREDWIKEAAGQVASIGKVVSIGAIKPQNRLRGTFPMVGEKGTLEIGFTLTPEREPKLQELNIKLAAAPPAVVTVLKGKYQALDKELSTPAQVFALLKERKVNAMRIVADPEAAGDYERIGALIFGAARAGLDVKVEAPDGN</sequence>